<gene>
    <name evidence="1" type="ORF">Tco_0702145</name>
</gene>
<evidence type="ECO:0000313" key="2">
    <source>
        <dbReference type="Proteomes" id="UP001151760"/>
    </source>
</evidence>
<reference evidence="1" key="2">
    <citation type="submission" date="2022-01" db="EMBL/GenBank/DDBJ databases">
        <authorList>
            <person name="Yamashiro T."/>
            <person name="Shiraishi A."/>
            <person name="Satake H."/>
            <person name="Nakayama K."/>
        </authorList>
    </citation>
    <scope>NUCLEOTIDE SEQUENCE</scope>
</reference>
<keyword evidence="2" id="KW-1185">Reference proteome</keyword>
<organism evidence="1 2">
    <name type="scientific">Tanacetum coccineum</name>
    <dbReference type="NCBI Taxonomy" id="301880"/>
    <lineage>
        <taxon>Eukaryota</taxon>
        <taxon>Viridiplantae</taxon>
        <taxon>Streptophyta</taxon>
        <taxon>Embryophyta</taxon>
        <taxon>Tracheophyta</taxon>
        <taxon>Spermatophyta</taxon>
        <taxon>Magnoliopsida</taxon>
        <taxon>eudicotyledons</taxon>
        <taxon>Gunneridae</taxon>
        <taxon>Pentapetalae</taxon>
        <taxon>asterids</taxon>
        <taxon>campanulids</taxon>
        <taxon>Asterales</taxon>
        <taxon>Asteraceae</taxon>
        <taxon>Asteroideae</taxon>
        <taxon>Anthemideae</taxon>
        <taxon>Anthemidinae</taxon>
        <taxon>Tanacetum</taxon>
    </lineage>
</organism>
<accession>A0ABQ4XV59</accession>
<proteinExistence type="predicted"/>
<evidence type="ECO:0000313" key="1">
    <source>
        <dbReference type="EMBL" id="GJS69304.1"/>
    </source>
</evidence>
<protein>
    <submittedName>
        <fullName evidence="1">Uncharacterized protein</fullName>
    </submittedName>
</protein>
<sequence>MTKIKLELVPLSLGTTSDLPTTALPMTEFSALVDGDMKKVGDLSLEEMEDEEVALVDSVFEGAFGALGDES</sequence>
<dbReference type="EMBL" id="BQNB010009854">
    <property type="protein sequence ID" value="GJS69304.1"/>
    <property type="molecule type" value="Genomic_DNA"/>
</dbReference>
<dbReference type="Proteomes" id="UP001151760">
    <property type="component" value="Unassembled WGS sequence"/>
</dbReference>
<comment type="caution">
    <text evidence="1">The sequence shown here is derived from an EMBL/GenBank/DDBJ whole genome shotgun (WGS) entry which is preliminary data.</text>
</comment>
<reference evidence="1" key="1">
    <citation type="journal article" date="2022" name="Int. J. Mol. Sci.">
        <title>Draft Genome of Tanacetum Coccineum: Genomic Comparison of Closely Related Tanacetum-Family Plants.</title>
        <authorList>
            <person name="Yamashiro T."/>
            <person name="Shiraishi A."/>
            <person name="Nakayama K."/>
            <person name="Satake H."/>
        </authorList>
    </citation>
    <scope>NUCLEOTIDE SEQUENCE</scope>
</reference>
<name>A0ABQ4XV59_9ASTR</name>